<dbReference type="eggNOG" id="ENOG502SJAI">
    <property type="taxonomic scope" value="Eukaryota"/>
</dbReference>
<evidence type="ECO:0000313" key="3">
    <source>
        <dbReference type="EMBL" id="AAZ11085.1"/>
    </source>
</evidence>
<dbReference type="EMBL" id="CP000067">
    <property type="protein sequence ID" value="AAZ11085.1"/>
    <property type="molecule type" value="Genomic_DNA"/>
</dbReference>
<dbReference type="OrthoDB" id="308449at2759"/>
<dbReference type="InParanoid" id="Q584L0"/>
<dbReference type="SMART" id="SM00320">
    <property type="entry name" value="WD40"/>
    <property type="match status" value="4"/>
</dbReference>
<dbReference type="OMA" id="IYRCRDW"/>
<reference evidence="3" key="5">
    <citation type="submission" date="2005-04" db="EMBL/GenBank/DDBJ databases">
        <title>Sequencing, closure, and annotation of Trypanosoma brucei chromosomes 2 through 8.</title>
        <authorList>
            <person name="Ghedin E."/>
            <person name="Blandin G."/>
            <person name="Bartholomeu D."/>
            <person name="Caler E."/>
            <person name="Haas B."/>
            <person name="Hannick L."/>
            <person name="Shallom J."/>
            <person name="Hou L."/>
            <person name="Djikeng A."/>
            <person name="Feldblyum T."/>
            <person name="Hostetler J."/>
            <person name="Johnson J."/>
            <person name="Jones K."/>
            <person name="Koo H.L."/>
            <person name="Larkin C."/>
            <person name="Pai G."/>
            <person name="Peterson J."/>
            <person name="Khalak H.G."/>
            <person name="Salzberg S."/>
            <person name="Simpson A.J."/>
            <person name="Tallon L."/>
            <person name="Van Aken S."/>
            <person name="Wanless D."/>
            <person name="White O."/>
            <person name="Wortman J."/>
            <person name="Fraser C.M."/>
            <person name="El-Sayed N.M.A."/>
        </authorList>
    </citation>
    <scope>NUCLEOTIDE SEQUENCE</scope>
    <source>
        <strain evidence="3">927/4 GUTat10.1</strain>
    </source>
</reference>
<dbReference type="AlphaFoldDB" id="Q584L0"/>
<dbReference type="PANTHER" id="PTHR44675:SF1">
    <property type="entry name" value="P21-ACTIVATED PROTEIN KINASE-INTERACTING PROTEIN 1"/>
    <property type="match status" value="1"/>
</dbReference>
<feature type="compositionally biased region" description="Low complexity" evidence="1">
    <location>
        <begin position="74"/>
        <end position="84"/>
    </location>
</feature>
<organism evidence="2 4">
    <name type="scientific">Trypanosoma brucei brucei (strain 927/4 GUTat10.1)</name>
    <dbReference type="NCBI Taxonomy" id="185431"/>
    <lineage>
        <taxon>Eukaryota</taxon>
        <taxon>Discoba</taxon>
        <taxon>Euglenozoa</taxon>
        <taxon>Kinetoplastea</taxon>
        <taxon>Metakinetoplastina</taxon>
        <taxon>Trypanosomatida</taxon>
        <taxon>Trypanosomatidae</taxon>
        <taxon>Trypanosoma</taxon>
    </lineage>
</organism>
<accession>Q584L0</accession>
<feature type="region of interest" description="Disordered" evidence="1">
    <location>
        <begin position="59"/>
        <end position="135"/>
    </location>
</feature>
<dbReference type="RefSeq" id="XP_844644.1">
    <property type="nucleotide sequence ID" value="XM_839551.1"/>
</dbReference>
<name>Q584L0_TRYB2</name>
<dbReference type="GO" id="GO:0005737">
    <property type="term" value="C:cytoplasm"/>
    <property type="evidence" value="ECO:0006056"/>
    <property type="project" value="Others"/>
</dbReference>
<accession>D6XEQ2</accession>
<dbReference type="SUPFAM" id="SSF50978">
    <property type="entry name" value="WD40 repeat-like"/>
    <property type="match status" value="1"/>
</dbReference>
<dbReference type="GO" id="GO:0004860">
    <property type="term" value="F:protein kinase inhibitor activity"/>
    <property type="evidence" value="ECO:0000318"/>
    <property type="project" value="GO_Central"/>
</dbReference>
<dbReference type="Proteomes" id="UP000008524">
    <property type="component" value="Chromosome 4"/>
</dbReference>
<dbReference type="EMBL" id="AC079815">
    <property type="protein sequence ID" value="AAX80541.1"/>
    <property type="molecule type" value="Genomic_DNA"/>
</dbReference>
<dbReference type="InterPro" id="IPR015943">
    <property type="entry name" value="WD40/YVTN_repeat-like_dom_sf"/>
</dbReference>
<dbReference type="GO" id="GO:0005819">
    <property type="term" value="C:spindle"/>
    <property type="evidence" value="ECO:0000314"/>
    <property type="project" value="GeneDB"/>
</dbReference>
<dbReference type="GO" id="GO:0005634">
    <property type="term" value="C:nucleus"/>
    <property type="evidence" value="ECO:0000314"/>
    <property type="project" value="GeneDB"/>
</dbReference>
<dbReference type="GO" id="GO:0005730">
    <property type="term" value="C:nucleolus"/>
    <property type="evidence" value="ECO:0000314"/>
    <property type="project" value="GeneDB"/>
</dbReference>
<dbReference type="GO" id="GO:0000463">
    <property type="term" value="P:maturation of LSU-rRNA from tricistronic rRNA transcript (SSU-rRNA, 5.8S rRNA, LSU-rRNA)"/>
    <property type="evidence" value="ECO:0000318"/>
    <property type="project" value="GO_Central"/>
</dbReference>
<dbReference type="InterPro" id="IPR036322">
    <property type="entry name" value="WD40_repeat_dom_sf"/>
</dbReference>
<dbReference type="Gene3D" id="2.130.10.10">
    <property type="entry name" value="YVTN repeat-like/Quinoprotein amine dehydrogenase"/>
    <property type="match status" value="1"/>
</dbReference>
<reference evidence="3" key="2">
    <citation type="journal article" date="2005" name="Science">
        <title>Comparative genomics of trypanosomatid parasitic protozoa.</title>
        <authorList>
            <person name="El-Sayed N.M."/>
            <person name="Myler P.J."/>
            <person name="Blandin G."/>
            <person name="Berriman M."/>
            <person name="Crabtree J."/>
            <person name="Aggarwal G."/>
            <person name="Caler E."/>
            <person name="Renauld H."/>
            <person name="Worthey E.A."/>
            <person name="Hertz-Fowler C."/>
            <person name="Ghedin E."/>
            <person name="Peacock C."/>
            <person name="Bartholomeu D.C."/>
            <person name="Haas B.J."/>
            <person name="Tran A.N."/>
            <person name="Wortman J.R."/>
            <person name="Alsmark U.C."/>
            <person name="Angiuoli S."/>
            <person name="Anupama A."/>
            <person name="Badger J."/>
            <person name="Bringaud F."/>
            <person name="Cadag E."/>
            <person name="Carlton J.M."/>
            <person name="Cerqueira G.C."/>
            <person name="Creasy T."/>
            <person name="Delcher A.L."/>
            <person name="Djikeng A."/>
            <person name="Embley T.M."/>
            <person name="Hauser C."/>
            <person name="Ivens A.C."/>
            <person name="Kummerfeld S.K."/>
            <person name="Pereira-Leal J.B."/>
            <person name="Nilsson D."/>
            <person name="Peterson J."/>
            <person name="Salzberg S.L."/>
            <person name="Shallom J."/>
            <person name="Silva J.C."/>
            <person name="Sundaram J."/>
            <person name="Westenberger S."/>
            <person name="White O."/>
            <person name="Melville S.E."/>
            <person name="Donelson J.E."/>
            <person name="Andersson B."/>
            <person name="Stuart K.D."/>
            <person name="Hall N."/>
        </authorList>
    </citation>
    <scope>NUCLEOTIDE SEQUENCE</scope>
    <source>
        <strain evidence="3">927/4 GUTat10.1</strain>
    </source>
</reference>
<dbReference type="KEGG" id="tbr:Tb927.4.4950"/>
<dbReference type="STRING" id="185431.Q584L0"/>
<evidence type="ECO:0000256" key="1">
    <source>
        <dbReference type="SAM" id="MobiDB-lite"/>
    </source>
</evidence>
<dbReference type="InterPro" id="IPR051959">
    <property type="entry name" value="PAK1-Kinase_Regulator"/>
</dbReference>
<dbReference type="PANTHER" id="PTHR44675">
    <property type="entry name" value="PAK1 INTERACTING PROTEIN 1"/>
    <property type="match status" value="1"/>
</dbReference>
<dbReference type="InterPro" id="IPR001680">
    <property type="entry name" value="WD40_rpt"/>
</dbReference>
<protein>
    <submittedName>
        <fullName evidence="2">Uncharacterized protein</fullName>
    </submittedName>
</protein>
<evidence type="ECO:0000313" key="4">
    <source>
        <dbReference type="Proteomes" id="UP000008524"/>
    </source>
</evidence>
<gene>
    <name evidence="3" type="primary">Tb04.3M17.270</name>
    <name evidence="2" type="ORF">Tb927.4.4950</name>
</gene>
<reference evidence="2" key="1">
    <citation type="submission" date="2000-09" db="EMBL/GenBank/DDBJ databases">
        <authorList>
            <person name="El-Sayed N.M."/>
            <person name="Khalak H."/>
            <person name="Adams M.D."/>
        </authorList>
    </citation>
    <scope>NUCLEOTIDE SEQUENCE</scope>
    <source>
        <strain evidence="2">GUTat10.1</strain>
    </source>
</reference>
<proteinExistence type="predicted"/>
<keyword evidence="4" id="KW-1185">Reference proteome</keyword>
<reference evidence="3 4" key="3">
    <citation type="journal article" date="2005" name="Science">
        <title>The genome of the African trypanosome Trypanosoma brucei.</title>
        <authorList>
            <person name="Berriman M."/>
            <person name="Ghedin E."/>
            <person name="Hertz-Fowler C."/>
            <person name="Blandin G."/>
            <person name="Renauld H."/>
            <person name="Bartholomeu D.C."/>
            <person name="Lennard N.J."/>
            <person name="Caler E."/>
            <person name="Hamlin N.E."/>
            <person name="Haas B."/>
            <person name="Bohme U."/>
            <person name="Hannick L."/>
            <person name="Aslett M.A."/>
            <person name="Shallom J."/>
            <person name="Marcello L."/>
            <person name="Hou L."/>
            <person name="Wickstead B."/>
            <person name="Alsmark U.C."/>
            <person name="Arrowsmith C."/>
            <person name="Atkin R.J."/>
            <person name="Barron A.J."/>
            <person name="Bringaud F."/>
            <person name="Brooks K."/>
            <person name="Carrington M."/>
            <person name="Cherevach I."/>
            <person name="Chillingworth T.J."/>
            <person name="Churcher C."/>
            <person name="Clark L.N."/>
            <person name="Corton C.H."/>
            <person name="Cronin A."/>
            <person name="Davies R.M."/>
            <person name="Doggett J."/>
            <person name="Djikeng A."/>
            <person name="Feldblyum T."/>
            <person name="Field M.C."/>
            <person name="Fraser A."/>
            <person name="Goodhead I."/>
            <person name="Hance Z."/>
            <person name="Harper D."/>
            <person name="Harris B.R."/>
            <person name="Hauser H."/>
            <person name="Hostetler J."/>
            <person name="Ivens A."/>
            <person name="Jagels K."/>
            <person name="Johnson D."/>
            <person name="Johnson J."/>
            <person name="Jones K."/>
            <person name="Kerhornou A.X."/>
            <person name="Koo H."/>
            <person name="Larke N."/>
            <person name="Landfear S."/>
            <person name="Larkin C."/>
            <person name="Leech V."/>
            <person name="Line A."/>
            <person name="Lord A."/>
            <person name="Macleod A."/>
            <person name="Mooney P.J."/>
            <person name="Moule S."/>
            <person name="Martin D.M."/>
            <person name="Morgan G.W."/>
            <person name="Mungall K."/>
            <person name="Norbertczak H."/>
            <person name="Ormond D."/>
            <person name="Pai G."/>
            <person name="Peacock C.S."/>
            <person name="Peterson J."/>
            <person name="Quail M.A."/>
            <person name="Rabbinowitsch E."/>
            <person name="Rajandream M.A."/>
            <person name="Reitter C."/>
            <person name="Salzberg S.L."/>
            <person name="Sanders M."/>
            <person name="Schobel S."/>
            <person name="Sharp S."/>
            <person name="Simmonds M."/>
            <person name="Simpson A.J."/>
            <person name="Tallon L."/>
            <person name="Turner C.M."/>
            <person name="Tait A."/>
            <person name="Tivey A.R."/>
            <person name="Van Aken S."/>
            <person name="Walker D."/>
            <person name="Wanless D."/>
            <person name="Wang S."/>
            <person name="White B."/>
            <person name="White O."/>
            <person name="Whitehead S."/>
            <person name="Woodward J."/>
            <person name="Wortman J."/>
            <person name="Adams M.D."/>
            <person name="Embley T.M."/>
            <person name="Gull K."/>
            <person name="Ullu E."/>
            <person name="Barry J.D."/>
            <person name="Fairlamb A.H."/>
            <person name="Opperdoes F."/>
            <person name="Barrell B.G."/>
            <person name="Donelson J.E."/>
            <person name="Hall N."/>
            <person name="Fraser C.M."/>
            <person name="Melville S.E."/>
            <person name="El-Sayed N.M."/>
        </authorList>
    </citation>
    <scope>NUCLEOTIDE SEQUENCE [LARGE SCALE GENOMIC DNA]</scope>
    <source>
        <strain evidence="3 4">927/4 GUTat10.1</strain>
    </source>
</reference>
<feature type="region of interest" description="Disordered" evidence="1">
    <location>
        <begin position="389"/>
        <end position="415"/>
    </location>
</feature>
<dbReference type="GeneID" id="3657033"/>
<evidence type="ECO:0000313" key="2">
    <source>
        <dbReference type="EMBL" id="AAX80541.1"/>
    </source>
</evidence>
<sequence length="625" mass="67392">MGILVVTHCRSADGKYTNLYLFIFLSSTSSAITDLYLNGHIGIYSEQGRVDLVRIMQSGSEKRNGQKRPRHAGEAAASSPAVALKQKKLKPKKKTDNAGEGNEDQLQQRRRQKEEKRNLPIASSSPAAAQQVKSPVLDQVQAKVPTEECRSALLVIGTYHSVMAGLLYRRRRFGLLFSIKHHVGCINAVTAGGGAKYMASAGTDERVFLFTNKSHSVQKQLKLLKKKQKRQAKRLKKGGEPCGNGGEMEETLAFAGPSAETNSGSSAEPLALRLTDLGHVSPPSEVRCMKITSNSQLMLCGCTDGQLITYRTRDWSINSAIPLHEKCISSIALHPGSNNDGGSGAALAITCSAEDHHIVVVDLLRGRLLSKWRYSTSLATAISRYRANKDNGGRDNVASPAAAQTTSDSDEPGRPVKLAKWERHDEPREVHFSPVGSYFAVLSSHALLVYETATMRAVAQYRAPSPLQPHNEMHTFCFMDEQTIMIGDESGNIRCCCGPWQGACVPGIVERRIPHGSEGGNVGVCGTNNSSGDTTGSFAAGSDASQHSGRHPTKHSTRVKALHCAGRTLFSLDAAGVAIAWNVDKGGISSNNSISASGKSSDLMLHYICSANCRGRVTTMDVLRL</sequence>
<reference evidence="2" key="4">
    <citation type="submission" date="2005-04" db="EMBL/GenBank/DDBJ databases">
        <title>.</title>
        <authorList>
            <person name="Ghedin E."/>
            <person name="Blandin G."/>
            <person name="Bartholomeu D."/>
            <person name="Caler E."/>
            <person name="Haas B."/>
            <person name="Hannick L."/>
            <person name="Shallom J."/>
            <person name="Hou L."/>
            <person name="Djikeng A."/>
            <person name="Feldblyum T."/>
            <person name="Hostetler J."/>
            <person name="Johnson J."/>
            <person name="Jones K."/>
            <person name="Koo H.L."/>
            <person name="Larkin C."/>
            <person name="Pai G."/>
            <person name="Peterson J."/>
            <person name="Khalak H.G."/>
            <person name="Salzberg S."/>
            <person name="Simpson A.J."/>
            <person name="Tallon L."/>
            <person name="Van Aken S."/>
            <person name="Wanless D."/>
            <person name="White O."/>
            <person name="Wortman J."/>
            <person name="Fraser C.M."/>
            <person name="El-Sayed N.M.A."/>
        </authorList>
    </citation>
    <scope>NUCLEOTIDE SEQUENCE</scope>
    <source>
        <strain evidence="2">GUTat10.1</strain>
    </source>
</reference>
<dbReference type="PaxDb" id="5691-AAZ11085"/>